<proteinExistence type="predicted"/>
<dbReference type="RefSeq" id="XP_069198453.1">
    <property type="nucleotide sequence ID" value="XM_069341948.1"/>
</dbReference>
<sequence length="273" mass="31619">MHDLKKREFSLRRYCRDSGREVCHSVRKYREPAIERRPHLGRSLSTAFAAMKSDGGKVVTTPKLKRSDSGYESINSSKFVERDAGLPAMRDLSSTRHTLIPTNTTKLEFANYSQVEVKRRGTRSNKRYEFEYWGTEYVWKRIVDKSGPSEGMLYYLHRAGDSRVLARIEPCYLTSVEADEEESKGGWIPPCVMQIDDETILQDQTEASDVVVASGLIALADDCIKQRFHPQMRRQFLIPVPKFRVDVDYVGTKTLWRDMLHRPSTLRSHTHEW</sequence>
<dbReference type="GeneID" id="95976310"/>
<name>A0ABR3P7M1_9PEZI</name>
<dbReference type="Proteomes" id="UP001562354">
    <property type="component" value="Unassembled WGS sequence"/>
</dbReference>
<evidence type="ECO:0000313" key="2">
    <source>
        <dbReference type="Proteomes" id="UP001562354"/>
    </source>
</evidence>
<gene>
    <name evidence="1" type="ORF">AAFC00_002608</name>
</gene>
<dbReference type="EMBL" id="JBFMKM010000012">
    <property type="protein sequence ID" value="KAL1302177.1"/>
    <property type="molecule type" value="Genomic_DNA"/>
</dbReference>
<accession>A0ABR3P7M1</accession>
<protein>
    <submittedName>
        <fullName evidence="1">Uncharacterized protein</fullName>
    </submittedName>
</protein>
<keyword evidence="2" id="KW-1185">Reference proteome</keyword>
<organism evidence="1 2">
    <name type="scientific">Neodothiora populina</name>
    <dbReference type="NCBI Taxonomy" id="2781224"/>
    <lineage>
        <taxon>Eukaryota</taxon>
        <taxon>Fungi</taxon>
        <taxon>Dikarya</taxon>
        <taxon>Ascomycota</taxon>
        <taxon>Pezizomycotina</taxon>
        <taxon>Dothideomycetes</taxon>
        <taxon>Dothideomycetidae</taxon>
        <taxon>Dothideales</taxon>
        <taxon>Dothioraceae</taxon>
        <taxon>Neodothiora</taxon>
    </lineage>
</organism>
<evidence type="ECO:0000313" key="1">
    <source>
        <dbReference type="EMBL" id="KAL1302177.1"/>
    </source>
</evidence>
<comment type="caution">
    <text evidence="1">The sequence shown here is derived from an EMBL/GenBank/DDBJ whole genome shotgun (WGS) entry which is preliminary data.</text>
</comment>
<reference evidence="1 2" key="1">
    <citation type="submission" date="2024-07" db="EMBL/GenBank/DDBJ databases">
        <title>Draft sequence of the Neodothiora populina.</title>
        <authorList>
            <person name="Drown D.D."/>
            <person name="Schuette U.S."/>
            <person name="Buechlein A.B."/>
            <person name="Rusch D.R."/>
            <person name="Winton L.W."/>
            <person name="Adams G.A."/>
        </authorList>
    </citation>
    <scope>NUCLEOTIDE SEQUENCE [LARGE SCALE GENOMIC DNA]</scope>
    <source>
        <strain evidence="1 2">CPC 39397</strain>
    </source>
</reference>